<evidence type="ECO:0000256" key="1">
    <source>
        <dbReference type="SAM" id="MobiDB-lite"/>
    </source>
</evidence>
<reference evidence="2" key="1">
    <citation type="submission" date="2020-04" db="EMBL/GenBank/DDBJ databases">
        <authorList>
            <person name="Chiriac C."/>
            <person name="Salcher M."/>
            <person name="Ghai R."/>
            <person name="Kavagutti S V."/>
        </authorList>
    </citation>
    <scope>NUCLEOTIDE SEQUENCE</scope>
</reference>
<name>A0A6J5LYY6_9CAUD</name>
<gene>
    <name evidence="2" type="ORF">UFOVP329_39</name>
</gene>
<feature type="region of interest" description="Disordered" evidence="1">
    <location>
        <begin position="61"/>
        <end position="80"/>
    </location>
</feature>
<evidence type="ECO:0000313" key="2">
    <source>
        <dbReference type="EMBL" id="CAB4138277.1"/>
    </source>
</evidence>
<dbReference type="EMBL" id="LR796342">
    <property type="protein sequence ID" value="CAB4138277.1"/>
    <property type="molecule type" value="Genomic_DNA"/>
</dbReference>
<feature type="compositionally biased region" description="Basic and acidic residues" evidence="1">
    <location>
        <begin position="67"/>
        <end position="80"/>
    </location>
</feature>
<organism evidence="2">
    <name type="scientific">uncultured Caudovirales phage</name>
    <dbReference type="NCBI Taxonomy" id="2100421"/>
    <lineage>
        <taxon>Viruses</taxon>
        <taxon>Duplodnaviria</taxon>
        <taxon>Heunggongvirae</taxon>
        <taxon>Uroviricota</taxon>
        <taxon>Caudoviricetes</taxon>
        <taxon>Peduoviridae</taxon>
        <taxon>Maltschvirus</taxon>
        <taxon>Maltschvirus maltsch</taxon>
    </lineage>
</organism>
<sequence length="80" mass="8651">MSDQIFIPETSDALSGLTLTVNKKSVVALVISVESMQAAIKSGKPIVCLIGHKRPGRMTIQAPRESVSIERSDDRKSKAK</sequence>
<protein>
    <submittedName>
        <fullName evidence="2">Uncharacterized protein</fullName>
    </submittedName>
</protein>
<accession>A0A6J5LYY6</accession>
<proteinExistence type="predicted"/>